<evidence type="ECO:0000313" key="2">
    <source>
        <dbReference type="Proteomes" id="UP001382455"/>
    </source>
</evidence>
<dbReference type="RefSeq" id="WP_336434367.1">
    <property type="nucleotide sequence ID" value="NZ_JBAWKS010000001.1"/>
</dbReference>
<dbReference type="Proteomes" id="UP001382455">
    <property type="component" value="Unassembled WGS sequence"/>
</dbReference>
<sequence length="145" mass="15703">MTLRFKQQGSLLITSLFVAIVLLALGLALTRVIEGGAQSNAVEYYGSKAFLSAQSGAEWKLTQLFPVSAPNGVCDNALPPNHFNTTRHMENCQFLELSCRSVDNVADANSPSSTVTVYRITSTVSCDSGQWTTQRSINVEAKTLN</sequence>
<evidence type="ECO:0000313" key="1">
    <source>
        <dbReference type="EMBL" id="MEI4548387.1"/>
    </source>
</evidence>
<gene>
    <name evidence="1" type="ORF">WAE96_01530</name>
</gene>
<organism evidence="1 2">
    <name type="scientific">Pseudoalteromonas spongiae</name>
    <dbReference type="NCBI Taxonomy" id="298657"/>
    <lineage>
        <taxon>Bacteria</taxon>
        <taxon>Pseudomonadati</taxon>
        <taxon>Pseudomonadota</taxon>
        <taxon>Gammaproteobacteria</taxon>
        <taxon>Alteromonadales</taxon>
        <taxon>Pseudoalteromonadaceae</taxon>
        <taxon>Pseudoalteromonas</taxon>
    </lineage>
</organism>
<name>A0ABU8EN38_9GAMM</name>
<comment type="caution">
    <text evidence="1">The sequence shown here is derived from an EMBL/GenBank/DDBJ whole genome shotgun (WGS) entry which is preliminary data.</text>
</comment>
<keyword evidence="2" id="KW-1185">Reference proteome</keyword>
<reference evidence="1 2" key="1">
    <citation type="submission" date="2023-12" db="EMBL/GenBank/DDBJ databases">
        <title>Friends and Foes: Symbiotic and Algicidal bacterial influence on Karenia brevis blooms.</title>
        <authorList>
            <person name="Fei C."/>
            <person name="Mohamed A.R."/>
            <person name="Booker A."/>
            <person name="Arshad M."/>
            <person name="Klass S."/>
            <person name="Ahn S."/>
            <person name="Gilbert P.M."/>
            <person name="Heil C.A."/>
            <person name="Martinez J.M."/>
            <person name="Amin S.A."/>
        </authorList>
    </citation>
    <scope>NUCLEOTIDE SEQUENCE [LARGE SCALE GENOMIC DNA]</scope>
    <source>
        <strain evidence="1 2">CE15</strain>
    </source>
</reference>
<dbReference type="EMBL" id="JBAWKS010000001">
    <property type="protein sequence ID" value="MEI4548387.1"/>
    <property type="molecule type" value="Genomic_DNA"/>
</dbReference>
<protein>
    <submittedName>
        <fullName evidence="1">Agglutinin biogenesis protein MshP</fullName>
    </submittedName>
</protein>
<proteinExistence type="predicted"/>
<accession>A0ABU8EN38</accession>